<organism evidence="2 3">
    <name type="scientific">Cuscuta epithymum</name>
    <dbReference type="NCBI Taxonomy" id="186058"/>
    <lineage>
        <taxon>Eukaryota</taxon>
        <taxon>Viridiplantae</taxon>
        <taxon>Streptophyta</taxon>
        <taxon>Embryophyta</taxon>
        <taxon>Tracheophyta</taxon>
        <taxon>Spermatophyta</taxon>
        <taxon>Magnoliopsida</taxon>
        <taxon>eudicotyledons</taxon>
        <taxon>Gunneridae</taxon>
        <taxon>Pentapetalae</taxon>
        <taxon>asterids</taxon>
        <taxon>lamiids</taxon>
        <taxon>Solanales</taxon>
        <taxon>Convolvulaceae</taxon>
        <taxon>Cuscuteae</taxon>
        <taxon>Cuscuta</taxon>
        <taxon>Cuscuta subgen. Cuscuta</taxon>
    </lineage>
</organism>
<name>A0AAV0BY94_9ASTE</name>
<dbReference type="EMBL" id="CAMAPF010000005">
    <property type="protein sequence ID" value="CAH9053159.1"/>
    <property type="molecule type" value="Genomic_DNA"/>
</dbReference>
<evidence type="ECO:0000313" key="2">
    <source>
        <dbReference type="EMBL" id="CAH9053159.1"/>
    </source>
</evidence>
<keyword evidence="3" id="KW-1185">Reference proteome</keyword>
<dbReference type="Proteomes" id="UP001152523">
    <property type="component" value="Unassembled WGS sequence"/>
</dbReference>
<gene>
    <name evidence="2" type="ORF">CEPIT_LOCUS476</name>
</gene>
<accession>A0AAV0BY94</accession>
<evidence type="ECO:0000313" key="3">
    <source>
        <dbReference type="Proteomes" id="UP001152523"/>
    </source>
</evidence>
<evidence type="ECO:0000256" key="1">
    <source>
        <dbReference type="SAM" id="MobiDB-lite"/>
    </source>
</evidence>
<sequence length="76" mass="8201">MSRAEGTTFKTEALSVLSPKGKQATDDVSGRGNDPQTLRDIGRSFPKGEPTVYSVGSHIGQAFPRNQVSRCLSYTI</sequence>
<dbReference type="AlphaFoldDB" id="A0AAV0BY94"/>
<feature type="region of interest" description="Disordered" evidence="1">
    <location>
        <begin position="1"/>
        <end position="47"/>
    </location>
</feature>
<proteinExistence type="predicted"/>
<protein>
    <submittedName>
        <fullName evidence="2">Uncharacterized protein</fullName>
    </submittedName>
</protein>
<reference evidence="2" key="1">
    <citation type="submission" date="2022-07" db="EMBL/GenBank/DDBJ databases">
        <authorList>
            <person name="Macas J."/>
            <person name="Novak P."/>
            <person name="Neumann P."/>
        </authorList>
    </citation>
    <scope>NUCLEOTIDE SEQUENCE</scope>
</reference>
<comment type="caution">
    <text evidence="2">The sequence shown here is derived from an EMBL/GenBank/DDBJ whole genome shotgun (WGS) entry which is preliminary data.</text>
</comment>